<gene>
    <name evidence="1" type="ORF">CEXT_459761</name>
</gene>
<evidence type="ECO:0000313" key="2">
    <source>
        <dbReference type="Proteomes" id="UP001054945"/>
    </source>
</evidence>
<dbReference type="Proteomes" id="UP001054945">
    <property type="component" value="Unassembled WGS sequence"/>
</dbReference>
<protein>
    <submittedName>
        <fullName evidence="1">Uncharacterized protein</fullName>
    </submittedName>
</protein>
<comment type="caution">
    <text evidence="1">The sequence shown here is derived from an EMBL/GenBank/DDBJ whole genome shotgun (WGS) entry which is preliminary data.</text>
</comment>
<reference evidence="1 2" key="1">
    <citation type="submission" date="2021-06" db="EMBL/GenBank/DDBJ databases">
        <title>Caerostris extrusa draft genome.</title>
        <authorList>
            <person name="Kono N."/>
            <person name="Arakawa K."/>
        </authorList>
    </citation>
    <scope>NUCLEOTIDE SEQUENCE [LARGE SCALE GENOMIC DNA]</scope>
</reference>
<dbReference type="AlphaFoldDB" id="A0AAV4QR50"/>
<name>A0AAV4QR50_CAEEX</name>
<evidence type="ECO:0000313" key="1">
    <source>
        <dbReference type="EMBL" id="GIY12533.1"/>
    </source>
</evidence>
<keyword evidence="2" id="KW-1185">Reference proteome</keyword>
<sequence>MFAIFSFKRGIPSVLQVIDRYSDRCEGGGGAGGMVCRVFFRVHPFIDLFAPKNSVRIFAQLRSELQTSANLLTAPTDGQGKRVALFPTPFSVGTLRSLWREGRDGTY</sequence>
<organism evidence="1 2">
    <name type="scientific">Caerostris extrusa</name>
    <name type="common">Bark spider</name>
    <name type="synonym">Caerostris bankana</name>
    <dbReference type="NCBI Taxonomy" id="172846"/>
    <lineage>
        <taxon>Eukaryota</taxon>
        <taxon>Metazoa</taxon>
        <taxon>Ecdysozoa</taxon>
        <taxon>Arthropoda</taxon>
        <taxon>Chelicerata</taxon>
        <taxon>Arachnida</taxon>
        <taxon>Araneae</taxon>
        <taxon>Araneomorphae</taxon>
        <taxon>Entelegynae</taxon>
        <taxon>Araneoidea</taxon>
        <taxon>Araneidae</taxon>
        <taxon>Caerostris</taxon>
    </lineage>
</organism>
<dbReference type="EMBL" id="BPLR01006799">
    <property type="protein sequence ID" value="GIY12533.1"/>
    <property type="molecule type" value="Genomic_DNA"/>
</dbReference>
<accession>A0AAV4QR50</accession>
<proteinExistence type="predicted"/>